<reference evidence="4" key="1">
    <citation type="journal article" date="2020" name="Genome Biol.">
        <title>Gamete binning: chromosome-level and haplotype-resolved genome assembly enabled by high-throughput single-cell sequencing of gamete genomes.</title>
        <authorList>
            <person name="Campoy J.A."/>
            <person name="Sun H."/>
            <person name="Goel M."/>
            <person name="Jiao W.-B."/>
            <person name="Folz-Donahue K."/>
            <person name="Wang N."/>
            <person name="Rubio M."/>
            <person name="Liu C."/>
            <person name="Kukat C."/>
            <person name="Ruiz D."/>
            <person name="Huettel B."/>
            <person name="Schneeberger K."/>
        </authorList>
    </citation>
    <scope>NUCLEOTIDE SEQUENCE [LARGE SCALE GENOMIC DNA]</scope>
    <source>
        <strain evidence="4">cv. Rojo Pasion</strain>
    </source>
</reference>
<dbReference type="OrthoDB" id="1739076at2759"/>
<name>A0A6J5X7B4_PRUAR</name>
<dbReference type="Gene3D" id="3.40.50.880">
    <property type="match status" value="1"/>
</dbReference>
<dbReference type="AlphaFoldDB" id="A0A6J5X7B4"/>
<reference evidence="2 3" key="2">
    <citation type="submission" date="2020-05" db="EMBL/GenBank/DDBJ databases">
        <authorList>
            <person name="Campoy J."/>
            <person name="Schneeberger K."/>
            <person name="Spophaly S."/>
        </authorList>
    </citation>
    <scope>NUCLEOTIDE SEQUENCE [LARGE SCALE GENOMIC DNA]</scope>
    <source>
        <strain evidence="2">PruArmRojPasFocal</strain>
    </source>
</reference>
<gene>
    <name evidence="1" type="ORF">CURHAP_LOCUS27020</name>
    <name evidence="2" type="ORF">ORAREDHAP_LOCUS26692</name>
</gene>
<dbReference type="Proteomes" id="UP000507222">
    <property type="component" value="Unassembled WGS sequence"/>
</dbReference>
<dbReference type="Proteomes" id="UP000507245">
    <property type="component" value="Unassembled WGS sequence"/>
</dbReference>
<evidence type="ECO:0000313" key="4">
    <source>
        <dbReference type="Proteomes" id="UP000507245"/>
    </source>
</evidence>
<accession>A0A6J5X7B4</accession>
<keyword evidence="4" id="KW-1185">Reference proteome</keyword>
<dbReference type="EMBL" id="CAEKDK010000004">
    <property type="protein sequence ID" value="CAB4277376.1"/>
    <property type="molecule type" value="Genomic_DNA"/>
</dbReference>
<evidence type="ECO:0000313" key="2">
    <source>
        <dbReference type="EMBL" id="CAB4307772.1"/>
    </source>
</evidence>
<dbReference type="GO" id="GO:0019856">
    <property type="term" value="P:pyrimidine nucleobase biosynthetic process"/>
    <property type="evidence" value="ECO:0007669"/>
    <property type="project" value="TreeGrafter"/>
</dbReference>
<dbReference type="InterPro" id="IPR029062">
    <property type="entry name" value="Class_I_gatase-like"/>
</dbReference>
<dbReference type="PANTHER" id="PTHR11550:SF40">
    <property type="entry name" value="CTP SYNTHASE"/>
    <property type="match status" value="1"/>
</dbReference>
<dbReference type="GO" id="GO:0042802">
    <property type="term" value="F:identical protein binding"/>
    <property type="evidence" value="ECO:0007669"/>
    <property type="project" value="TreeGrafter"/>
</dbReference>
<evidence type="ECO:0000313" key="1">
    <source>
        <dbReference type="EMBL" id="CAB4277376.1"/>
    </source>
</evidence>
<organism evidence="2 4">
    <name type="scientific">Prunus armeniaca</name>
    <name type="common">Apricot</name>
    <name type="synonym">Armeniaca vulgaris</name>
    <dbReference type="NCBI Taxonomy" id="36596"/>
    <lineage>
        <taxon>Eukaryota</taxon>
        <taxon>Viridiplantae</taxon>
        <taxon>Streptophyta</taxon>
        <taxon>Embryophyta</taxon>
        <taxon>Tracheophyta</taxon>
        <taxon>Spermatophyta</taxon>
        <taxon>Magnoliopsida</taxon>
        <taxon>eudicotyledons</taxon>
        <taxon>Gunneridae</taxon>
        <taxon>Pentapetalae</taxon>
        <taxon>rosids</taxon>
        <taxon>fabids</taxon>
        <taxon>Rosales</taxon>
        <taxon>Rosaceae</taxon>
        <taxon>Amygdaloideae</taxon>
        <taxon>Amygdaleae</taxon>
        <taxon>Prunus</taxon>
    </lineage>
</organism>
<sequence length="93" mass="10354">MLHSSWFLADLEIVTSVIEFARSVLSLERADSIEFDEHTPNPIVVFMPKGSRTHMGSTVRLGSRRTLFQTPDCITSKLKVDAGAIQTEEPPLP</sequence>
<proteinExistence type="predicted"/>
<dbReference type="InterPro" id="IPR004468">
    <property type="entry name" value="CTP_synthase"/>
</dbReference>
<evidence type="ECO:0000313" key="3">
    <source>
        <dbReference type="Proteomes" id="UP000507222"/>
    </source>
</evidence>
<dbReference type="GO" id="GO:0003883">
    <property type="term" value="F:CTP synthase activity"/>
    <property type="evidence" value="ECO:0007669"/>
    <property type="project" value="InterPro"/>
</dbReference>
<dbReference type="EMBL" id="CAEKKB010000004">
    <property type="protein sequence ID" value="CAB4307772.1"/>
    <property type="molecule type" value="Genomic_DNA"/>
</dbReference>
<protein>
    <submittedName>
        <fullName evidence="2">Uncharacterized protein</fullName>
    </submittedName>
</protein>
<dbReference type="PANTHER" id="PTHR11550">
    <property type="entry name" value="CTP SYNTHASE"/>
    <property type="match status" value="1"/>
</dbReference>
<dbReference type="GO" id="GO:0006241">
    <property type="term" value="P:CTP biosynthetic process"/>
    <property type="evidence" value="ECO:0007669"/>
    <property type="project" value="TreeGrafter"/>
</dbReference>